<evidence type="ECO:0000313" key="1">
    <source>
        <dbReference type="EMBL" id="CDW49049.1"/>
    </source>
</evidence>
<dbReference type="AlphaFoldDB" id="A0A0K2VF21"/>
<proteinExistence type="predicted"/>
<reference evidence="1" key="1">
    <citation type="submission" date="2014-05" db="EMBL/GenBank/DDBJ databases">
        <authorList>
            <person name="Chronopoulou M."/>
        </authorList>
    </citation>
    <scope>NUCLEOTIDE SEQUENCE</scope>
    <source>
        <tissue evidence="1">Whole organism</tissue>
    </source>
</reference>
<sequence>MAPLQHSPFWDTSLSIIFMRNNSPPHVPTKIEDSLTGVPQDMGNE</sequence>
<organism evidence="1">
    <name type="scientific">Lepeophtheirus salmonis</name>
    <name type="common">Salmon louse</name>
    <name type="synonym">Caligus salmonis</name>
    <dbReference type="NCBI Taxonomy" id="72036"/>
    <lineage>
        <taxon>Eukaryota</taxon>
        <taxon>Metazoa</taxon>
        <taxon>Ecdysozoa</taxon>
        <taxon>Arthropoda</taxon>
        <taxon>Crustacea</taxon>
        <taxon>Multicrustacea</taxon>
        <taxon>Hexanauplia</taxon>
        <taxon>Copepoda</taxon>
        <taxon>Siphonostomatoida</taxon>
        <taxon>Caligidae</taxon>
        <taxon>Lepeophtheirus</taxon>
    </lineage>
</organism>
<protein>
    <submittedName>
        <fullName evidence="1">Uncharacterized protein</fullName>
    </submittedName>
</protein>
<accession>A0A0K2VF21</accession>
<name>A0A0K2VF21_LEPSM</name>
<dbReference type="EMBL" id="HACA01031688">
    <property type="protein sequence ID" value="CDW49049.1"/>
    <property type="molecule type" value="Transcribed_RNA"/>
</dbReference>